<feature type="domain" description="Heterokaryon incompatibility" evidence="2">
    <location>
        <begin position="59"/>
        <end position="146"/>
    </location>
</feature>
<sequence>MTKDDPVERLSQESTSNDTQQQQQQEPFKVVLVDIEKASELEIHCVEMPLEGNVEELSFVALSYRWGELHETTVDTQLDYLATVTSFNSYDFYRLCKIMTYEPDLKQIKYVWVDAICVNQTNYDRRKATIHQMSNIYAKATYILAVPDLHMRHLMNTYTEHYKNIEICHHYSEYIYHLIQGNIDQLHRLDSQFLDKIKVPADRTLRQLLAKCTTYLADGFTTRQQHDHNIAHPEDALDLLCEIYHTSLLAKPPRKDLDYIKNQTQQKEEEDGGRAGDNNDDDGDPLDESLLCYDKVASIILEEPERRWMKIGKIDKIWTHELIKRRNAIRKAMEFIEDIIVDWSSRVWVISEYTISKKKNNLKYWFIQLSAREMLELPFFTFDFTNPAFDAVVQKTDFAPTKNKTDPNSNPAHLSFHRLVIKQLNTQTFFEMIFKSKATKNEDRFYAILPQSKYKDRVSQVDHWKITTLMSAKLKLFEIMDTRDKWNLLFLSGSRTSSVMHGVLPSFCASDIGWAEISTFVEEYPCNFDMHNDQDEGTFSPISLHHQRTKALRLPCLQLIPKEYYVEENTCKVDDSIIFPSRLKETLYNRLQVDQHSSVLDIVFLPQYDEKAIPSSIRKQYARFNCIPLIGCFVENKWMLCRPRSIYQQSECNHYYNHDNDIVFNIY</sequence>
<feature type="region of interest" description="Disordered" evidence="1">
    <location>
        <begin position="1"/>
        <end position="25"/>
    </location>
</feature>
<protein>
    <recommendedName>
        <fullName evidence="2">Heterokaryon incompatibility domain-containing protein</fullName>
    </recommendedName>
</protein>
<proteinExistence type="predicted"/>
<gene>
    <name evidence="3" type="ORF">BCR42DRAFT_496419</name>
</gene>
<dbReference type="AlphaFoldDB" id="A0A1X2HZX7"/>
<dbReference type="PANTHER" id="PTHR24148">
    <property type="entry name" value="ANKYRIN REPEAT DOMAIN-CONTAINING PROTEIN 39 HOMOLOG-RELATED"/>
    <property type="match status" value="1"/>
</dbReference>
<reference evidence="3 4" key="1">
    <citation type="submission" date="2016-07" db="EMBL/GenBank/DDBJ databases">
        <title>Pervasive Adenine N6-methylation of Active Genes in Fungi.</title>
        <authorList>
            <consortium name="DOE Joint Genome Institute"/>
            <person name="Mondo S.J."/>
            <person name="Dannebaum R.O."/>
            <person name="Kuo R.C."/>
            <person name="Labutti K."/>
            <person name="Haridas S."/>
            <person name="Kuo A."/>
            <person name="Salamov A."/>
            <person name="Ahrendt S.R."/>
            <person name="Lipzen A."/>
            <person name="Sullivan W."/>
            <person name="Andreopoulos W.B."/>
            <person name="Clum A."/>
            <person name="Lindquist E."/>
            <person name="Daum C."/>
            <person name="Ramamoorthy G.K."/>
            <person name="Gryganskyi A."/>
            <person name="Culley D."/>
            <person name="Magnuson J.K."/>
            <person name="James T.Y."/>
            <person name="O'Malley M.A."/>
            <person name="Stajich J.E."/>
            <person name="Spatafora J.W."/>
            <person name="Visel A."/>
            <person name="Grigoriev I.V."/>
        </authorList>
    </citation>
    <scope>NUCLEOTIDE SEQUENCE [LARGE SCALE GENOMIC DNA]</scope>
    <source>
        <strain evidence="3 4">NRRL 1336</strain>
    </source>
</reference>
<name>A0A1X2HZX7_9FUNG</name>
<dbReference type="Pfam" id="PF06985">
    <property type="entry name" value="HET"/>
    <property type="match status" value="1"/>
</dbReference>
<comment type="caution">
    <text evidence="3">The sequence shown here is derived from an EMBL/GenBank/DDBJ whole genome shotgun (WGS) entry which is preliminary data.</text>
</comment>
<feature type="compositionally biased region" description="Basic and acidic residues" evidence="1">
    <location>
        <begin position="1"/>
        <end position="11"/>
    </location>
</feature>
<accession>A0A1X2HZX7</accession>
<evidence type="ECO:0000259" key="2">
    <source>
        <dbReference type="Pfam" id="PF06985"/>
    </source>
</evidence>
<organism evidence="3 4">
    <name type="scientific">Absidia repens</name>
    <dbReference type="NCBI Taxonomy" id="90262"/>
    <lineage>
        <taxon>Eukaryota</taxon>
        <taxon>Fungi</taxon>
        <taxon>Fungi incertae sedis</taxon>
        <taxon>Mucoromycota</taxon>
        <taxon>Mucoromycotina</taxon>
        <taxon>Mucoromycetes</taxon>
        <taxon>Mucorales</taxon>
        <taxon>Cunninghamellaceae</taxon>
        <taxon>Absidia</taxon>
    </lineage>
</organism>
<dbReference type="InterPro" id="IPR010730">
    <property type="entry name" value="HET"/>
</dbReference>
<evidence type="ECO:0000256" key="1">
    <source>
        <dbReference type="SAM" id="MobiDB-lite"/>
    </source>
</evidence>
<dbReference type="PANTHER" id="PTHR24148:SF64">
    <property type="entry name" value="HETEROKARYON INCOMPATIBILITY DOMAIN-CONTAINING PROTEIN"/>
    <property type="match status" value="1"/>
</dbReference>
<dbReference type="EMBL" id="MCGE01000040">
    <property type="protein sequence ID" value="ORZ06265.1"/>
    <property type="molecule type" value="Genomic_DNA"/>
</dbReference>
<evidence type="ECO:0000313" key="4">
    <source>
        <dbReference type="Proteomes" id="UP000193560"/>
    </source>
</evidence>
<dbReference type="InterPro" id="IPR052895">
    <property type="entry name" value="HetReg/Transcr_Mod"/>
</dbReference>
<keyword evidence="4" id="KW-1185">Reference proteome</keyword>
<evidence type="ECO:0000313" key="3">
    <source>
        <dbReference type="EMBL" id="ORZ06265.1"/>
    </source>
</evidence>
<dbReference type="OrthoDB" id="2157530at2759"/>
<dbReference type="STRING" id="90262.A0A1X2HZX7"/>
<dbReference type="Proteomes" id="UP000193560">
    <property type="component" value="Unassembled WGS sequence"/>
</dbReference>